<dbReference type="InterPro" id="IPR015927">
    <property type="entry name" value="Peptidase_S24_S26A/B/C"/>
</dbReference>
<dbReference type="RefSeq" id="WP_168962054.1">
    <property type="nucleotide sequence ID" value="NZ_JABAEW010000009.1"/>
</dbReference>
<dbReference type="InterPro" id="IPR039418">
    <property type="entry name" value="LexA-like"/>
</dbReference>
<proteinExistence type="predicted"/>
<dbReference type="CDD" id="cd06529">
    <property type="entry name" value="S24_LexA-like"/>
    <property type="match status" value="1"/>
</dbReference>
<dbReference type="EMBL" id="JABAEW010000009">
    <property type="protein sequence ID" value="NMD86259.1"/>
    <property type="molecule type" value="Genomic_DNA"/>
</dbReference>
<dbReference type="Pfam" id="PF00717">
    <property type="entry name" value="Peptidase_S24"/>
    <property type="match status" value="1"/>
</dbReference>
<evidence type="ECO:0000259" key="1">
    <source>
        <dbReference type="Pfam" id="PF00717"/>
    </source>
</evidence>
<comment type="caution">
    <text evidence="2">The sequence shown here is derived from an EMBL/GenBank/DDBJ whole genome shotgun (WGS) entry which is preliminary data.</text>
</comment>
<evidence type="ECO:0000313" key="2">
    <source>
        <dbReference type="EMBL" id="NMD86259.1"/>
    </source>
</evidence>
<dbReference type="AlphaFoldDB" id="A0A848AYD6"/>
<sequence>MITIDDELKNAIEKAAAAHGSVLQLALKINKAHTTVRDWISGKTKRCNDEVFEKLLPYLKPYLKPESYAIWAAAIEPKPVHQTSAPVPPRTPDTIRNTPELRECIKDAMMRMGATSAADLNRLIGYDSPNTLERLLAGKLNWFPDVLSAVLEALEIKHDDAPLSPAERMLLLPEGMFAAGAILVRPIPVVAWANAASHIDMLCDPNARMLYRWDPETTETVPAPMGTRKGTQAFRVSGVSMEPTILDEDILLVEQRMSFEEIPNNKVVVVRFTSDATYDDCIVCKRFRKVGDALTLNSDNPQGLSFQIEARYVAWLGQVVQKVSRL</sequence>
<protein>
    <recommendedName>
        <fullName evidence="1">Peptidase S24/S26A/S26B/S26C domain-containing protein</fullName>
    </recommendedName>
</protein>
<organism evidence="2 3">
    <name type="scientific">Victivallis vadensis</name>
    <dbReference type="NCBI Taxonomy" id="172901"/>
    <lineage>
        <taxon>Bacteria</taxon>
        <taxon>Pseudomonadati</taxon>
        <taxon>Lentisphaerota</taxon>
        <taxon>Lentisphaeria</taxon>
        <taxon>Victivallales</taxon>
        <taxon>Victivallaceae</taxon>
        <taxon>Victivallis</taxon>
    </lineage>
</organism>
<evidence type="ECO:0000313" key="3">
    <source>
        <dbReference type="Proteomes" id="UP000576225"/>
    </source>
</evidence>
<dbReference type="SUPFAM" id="SSF51306">
    <property type="entry name" value="LexA/Signal peptidase"/>
    <property type="match status" value="1"/>
</dbReference>
<accession>A0A848AYD6</accession>
<dbReference type="InterPro" id="IPR036286">
    <property type="entry name" value="LexA/Signal_pep-like_sf"/>
</dbReference>
<name>A0A848AYD6_9BACT</name>
<dbReference type="Proteomes" id="UP000576225">
    <property type="component" value="Unassembled WGS sequence"/>
</dbReference>
<dbReference type="Gene3D" id="2.10.109.10">
    <property type="entry name" value="Umud Fragment, subunit A"/>
    <property type="match status" value="1"/>
</dbReference>
<gene>
    <name evidence="2" type="ORF">HF882_06640</name>
</gene>
<feature type="domain" description="Peptidase S24/S26A/S26B/S26C" evidence="1">
    <location>
        <begin position="218"/>
        <end position="320"/>
    </location>
</feature>
<reference evidence="2 3" key="1">
    <citation type="submission" date="2020-04" db="EMBL/GenBank/DDBJ databases">
        <authorList>
            <person name="Hitch T.C.A."/>
            <person name="Wylensek D."/>
            <person name="Clavel T."/>
        </authorList>
    </citation>
    <scope>NUCLEOTIDE SEQUENCE [LARGE SCALE GENOMIC DNA]</scope>
    <source>
        <strain evidence="2 3">COR2-253-APC-1A</strain>
    </source>
</reference>